<dbReference type="InterPro" id="IPR036890">
    <property type="entry name" value="HATPase_C_sf"/>
</dbReference>
<gene>
    <name evidence="2" type="ORF">MAR_027296</name>
</gene>
<sequence length="2350" mass="269063">MEEQFQEFKDSVNERIIGVERNLQTVIQKLDISSGFVNSPREGCFSVNDHPESSHVLAPGTAALTATGSNSDIQGDFSALKDSLARIKLPTELRLNESRQGIKRSDVPVLNILSKCSRYSETTAKLLSTIEPGSTCGGRGDAVRMRQPQFSAMRQPPLIRQLRGILAEYPDGGQILKELIQNAEDAGARDVSILLDAGRTNRDVGDMAPVYTKFFQAPALCVYNDAVFTEQDWEGITMIYSSIKEEDKSKVGRFGLGFKSVFHITDYPCIISGHKMLLIDPQQRIDRVTALFDIPFLHDPTEGLDMNHFYNCLGGYFGVDQRMISDGHYNGTLFWFPLRERASPLSDTLYDERKILDLLDGLKSEAPSILIFLRNLESLTVFTAKECYQRTSTFGTHEQNRKRASFHVRIKDAEHHVQHSREEFIANMDTNNSDVTSMTDYFIEVTKDGQVTDYHWAVLNYFVGTSASGQFLTLINDKDICMSPCVSIAVSLDQSRQQFEGHIYCFMPLPKEGSKLTGLPFHVNGFFALSQNRHHLKWVTDEQKMQKIYDKNVLWNQYMVTEALPKAFKAIYLYLVQSAQRNGNTNEDIMNINRLIPDVANVLDKWREFMLNALSLVKSEKIFFCRHLNAWIPLQQSIFASFDNLPRHLDHVRSSVKKCLQYMGQYLVEVPDETVSTFKQLFPGQVTDVTPLLLARYMRQNMKYFDLDDKAKLNILKYLISDADVTKLENLHLILLASHDWAAFQQWGEPIYICDEKIISLFPLLANRFLAPDARETVYKSGMFQLTEITDTAIKTLLQETMSRYLDWTDTVSDSSPINVQWLENVWGVIGRYIENFDSLSLVPYLQSGSFLNKYRVKLIPLSTPFLVLESRCVPLSTFYQWHEEPSVDDVLENLKRVKTVISNRKYEQTLRLMVAESFQYLHQRLRETIDRRQTFVQNALVWTEEGFCTPDRAIIKREGVISINLSPYFKFIPLEFGHMRDLFLEIGCNLTEDKTVLAHRLANENIDEEWLQANVIIMVDSTENRIEFAELTACVYDDEPEMYMEASDEDAQFKYVHPSLNHQTLFKLGVKSVTRSCLLGAEDVEIEEWGQNEQLTTRLNNILIDSYTDGLSVPKELIQNADDAHATQVSFLYDERKNNDAKERLLSKQLEECQGPALWVYNDAVFTKDDLKNITKLHGATKKSKKTIGKFGLGFCSVYNLTDVPSFISGGYLVMFDPHGTYLQGVDAKLRSGIRIPLSKQMLIKRHEDQFKPYEGIFGCNLLSESLQNFNKSLFRLPLRTAKQADVSEISKKVYNNAEVKELLSMFMKTAGNLLLFCQNVKTINLYHIQDGMPVTEAILQDDPEIVEALKENRCFPTEPNGTFKKVFDLVRHDSNIARMYHANEEIFISLKMGLREENIMLKLIQLDQQVEESIKSSSKTILTKPIVLVDDTVKKDKWKGKRCNEVQRIVNLLINLENGMSIESKTFNDIHVDDRSFIVAPNSDGYLYPTHMLAIEDPEILTSKGLMLLHGDIAPNLARKIGVQTKKVQFLQSISTAVPFGQREKLTTRLRGLLKDYPCDEGIMKELIQNADDAGATEIHFIKFYGRHESKRAKSLEHQEDFTGIQNLGEGSKSDDPTKTGQFGVGFNAVYHLTDCPSFWTRGPGLDEEGELVLFDPLLKSIGDYSKGEPGIRFKVKHLNKEFPGTLKNYPPFVSSKGTVFRLPLRATSSPLSKYCITEKQLDDIMLRFTKNTADCLHFLKHVTCIKFMTYNKGKLSEDYKVQTLLSREDEQNRSQFFTKVKSVCEQNKENKLGNLSVDPFEATYKMTVKSSNNEEVHWLVTNTFGVKQSDQPLEEHITRGFNEGELGLLPFAGVSVRLPQGSFKSLIERRVKEKYHNKTNTEFSPIKERFTIFPALTTTYSIEDRTSVKLDWVFPSVGDSDNTGGTFNVVRYFVKEANMFEHKHAKNVETTMEIMGIKLIHVPKCVIDTLQLYDEEHEVHKVFMGEDKFLPNEFRNETWSEFMIQLGLITKPSGQMVIDFAKELARMVYIDEAESLDRKSRLDVLTFSDPVKPFLSLPYHIRPEILSEVVSEEVITNEMEIVESSAEADGWEQFLHSTEFVEGIIRLLRHQSVTETETNYITEEEENKIMQKLSNVMVSQVNGLKTKLAYKGEIIQGSVFPNPGTYVEDRFLPFLVQGIIPFKKHEYMFAALEIEFDDDSEDPENEIGENVTFLPQTQESSQDVVVFDSEPVGAIPFDENCRRIREMLTEAFQLSDQARKIVIRRLIKKWHPDKNVGNESYCTRIYNYLRELILRLERGESIDEEIACEKALKAVWFSKDAKLCPQRVHSLASIVRGLDHADLQQEK</sequence>
<evidence type="ECO:0000259" key="1">
    <source>
        <dbReference type="Pfam" id="PF25794"/>
    </source>
</evidence>
<dbReference type="Gene3D" id="3.30.565.10">
    <property type="entry name" value="Histidine kinase-like ATPase, C-terminal domain"/>
    <property type="match status" value="2"/>
</dbReference>
<dbReference type="NCBIfam" id="NF047352">
    <property type="entry name" value="P_loop_sacsin"/>
    <property type="match status" value="3"/>
</dbReference>
<dbReference type="EMBL" id="CP111019">
    <property type="protein sequence ID" value="WAR13116.1"/>
    <property type="molecule type" value="Genomic_DNA"/>
</dbReference>
<dbReference type="InterPro" id="IPR052972">
    <property type="entry name" value="Sacsin_chaperone_reg"/>
</dbReference>
<organism evidence="2 3">
    <name type="scientific">Mya arenaria</name>
    <name type="common">Soft-shell clam</name>
    <dbReference type="NCBI Taxonomy" id="6604"/>
    <lineage>
        <taxon>Eukaryota</taxon>
        <taxon>Metazoa</taxon>
        <taxon>Spiralia</taxon>
        <taxon>Lophotrochozoa</taxon>
        <taxon>Mollusca</taxon>
        <taxon>Bivalvia</taxon>
        <taxon>Autobranchia</taxon>
        <taxon>Heteroconchia</taxon>
        <taxon>Euheterodonta</taxon>
        <taxon>Imparidentia</taxon>
        <taxon>Neoheterodontei</taxon>
        <taxon>Myida</taxon>
        <taxon>Myoidea</taxon>
        <taxon>Myidae</taxon>
        <taxon>Mya</taxon>
    </lineage>
</organism>
<dbReference type="Pfam" id="PF25794">
    <property type="entry name" value="SACS"/>
    <property type="match status" value="4"/>
</dbReference>
<evidence type="ECO:0000313" key="2">
    <source>
        <dbReference type="EMBL" id="WAR13116.1"/>
    </source>
</evidence>
<keyword evidence="3" id="KW-1185">Reference proteome</keyword>
<feature type="domain" description="Sacsin/Nov" evidence="1">
    <location>
        <begin position="1601"/>
        <end position="1758"/>
    </location>
</feature>
<evidence type="ECO:0000313" key="3">
    <source>
        <dbReference type="Proteomes" id="UP001164746"/>
    </source>
</evidence>
<name>A0ABY7EWN4_MYAAR</name>
<dbReference type="Gene3D" id="1.10.287.110">
    <property type="entry name" value="DnaJ domain"/>
    <property type="match status" value="1"/>
</dbReference>
<feature type="domain" description="Sacsin/Nov" evidence="1">
    <location>
        <begin position="1094"/>
        <end position="1335"/>
    </location>
</feature>
<feature type="domain" description="Sacsin/Nov" evidence="1">
    <location>
        <begin position="156"/>
        <end position="387"/>
    </location>
</feature>
<dbReference type="Proteomes" id="UP001164746">
    <property type="component" value="Chromosome 8"/>
</dbReference>
<dbReference type="PANTHER" id="PTHR15600">
    <property type="entry name" value="SACSIN"/>
    <property type="match status" value="1"/>
</dbReference>
<protein>
    <submittedName>
        <fullName evidence="2">SACS-like protein</fullName>
    </submittedName>
</protein>
<feature type="domain" description="Sacsin/Nov" evidence="1">
    <location>
        <begin position="1545"/>
        <end position="1592"/>
    </location>
</feature>
<reference evidence="2" key="1">
    <citation type="submission" date="2022-11" db="EMBL/GenBank/DDBJ databases">
        <title>Centuries of genome instability and evolution in soft-shell clam transmissible cancer (bioRxiv).</title>
        <authorList>
            <person name="Hart S.F.M."/>
            <person name="Yonemitsu M.A."/>
            <person name="Giersch R.M."/>
            <person name="Beal B.F."/>
            <person name="Arriagada G."/>
            <person name="Davis B.W."/>
            <person name="Ostrander E.A."/>
            <person name="Goff S.P."/>
            <person name="Metzger M.J."/>
        </authorList>
    </citation>
    <scope>NUCLEOTIDE SEQUENCE</scope>
    <source>
        <strain evidence="2">MELC-2E11</strain>
        <tissue evidence="2">Siphon/mantle</tissue>
    </source>
</reference>
<accession>A0ABY7EWN4</accession>
<dbReference type="PANTHER" id="PTHR15600:SF42">
    <property type="entry name" value="SACSIN"/>
    <property type="match status" value="1"/>
</dbReference>
<dbReference type="InterPro" id="IPR058210">
    <property type="entry name" value="SACS/Nov_dom"/>
</dbReference>
<proteinExistence type="predicted"/>
<dbReference type="InterPro" id="IPR036869">
    <property type="entry name" value="J_dom_sf"/>
</dbReference>
<dbReference type="SUPFAM" id="SSF55874">
    <property type="entry name" value="ATPase domain of HSP90 chaperone/DNA topoisomerase II/histidine kinase"/>
    <property type="match status" value="3"/>
</dbReference>